<dbReference type="InterPro" id="IPR044668">
    <property type="entry name" value="PuuD-like"/>
</dbReference>
<dbReference type="CDD" id="cd01745">
    <property type="entry name" value="GATase1_2"/>
    <property type="match status" value="1"/>
</dbReference>
<dbReference type="PANTHER" id="PTHR43235">
    <property type="entry name" value="GLUTAMINE AMIDOTRANSFERASE PB2B2.05-RELATED"/>
    <property type="match status" value="1"/>
</dbReference>
<dbReference type="InterPro" id="IPR029062">
    <property type="entry name" value="Class_I_gatase-like"/>
</dbReference>
<protein>
    <submittedName>
        <fullName evidence="1">Gamma-glutamyl-gamma-aminobutyrate hydrolase family protein</fullName>
    </submittedName>
</protein>
<dbReference type="InterPro" id="IPR011697">
    <property type="entry name" value="Peptidase_C26"/>
</dbReference>
<comment type="caution">
    <text evidence="1">The sequence shown here is derived from an EMBL/GenBank/DDBJ whole genome shotgun (WGS) entry which is preliminary data.</text>
</comment>
<dbReference type="Pfam" id="PF07722">
    <property type="entry name" value="Peptidase_C26"/>
    <property type="match status" value="1"/>
</dbReference>
<evidence type="ECO:0000313" key="1">
    <source>
        <dbReference type="EMBL" id="MBL0420917.1"/>
    </source>
</evidence>
<evidence type="ECO:0000313" key="2">
    <source>
        <dbReference type="Proteomes" id="UP000613011"/>
    </source>
</evidence>
<keyword evidence="1" id="KW-0378">Hydrolase</keyword>
<dbReference type="SUPFAM" id="SSF52317">
    <property type="entry name" value="Class I glutamine amidotransferase-like"/>
    <property type="match status" value="1"/>
</dbReference>
<dbReference type="GO" id="GO:0006598">
    <property type="term" value="P:polyamine catabolic process"/>
    <property type="evidence" value="ECO:0007669"/>
    <property type="project" value="TreeGrafter"/>
</dbReference>
<name>A0A936ZJD3_9BURK</name>
<gene>
    <name evidence="1" type="ORF">JI739_11220</name>
</gene>
<sequence length="274" mass="30393">MLGRRFRPPLPGCLVTSPRLKIGISACLFHPDPQRTAAPSKTLNWIEQSTAHWLMRGGALPVMIPPPPDATPLADDTPVGTHDYASWLDGLVLHGGADVWPGHYGEEPLQPQWNGDRLRDLYEMALLRAFVDAGKPVFGICRGLQLLNVSYGGSLFQDLSLQHEGARVHREAQSYDLHLHEVEVLPGTRLARLLGPGRHRINSIHHQGIRRLAPGFEAEAISPEDGLIEAIRHTGSAWLGAVQWHPEFHRRDLPVMDDTPLLQDFLEAARAARP</sequence>
<dbReference type="AlphaFoldDB" id="A0A936ZJD3"/>
<keyword evidence="2" id="KW-1185">Reference proteome</keyword>
<dbReference type="GO" id="GO:0033969">
    <property type="term" value="F:gamma-glutamyl-gamma-aminobutyrate hydrolase activity"/>
    <property type="evidence" value="ECO:0007669"/>
    <property type="project" value="TreeGrafter"/>
</dbReference>
<organism evidence="1 2">
    <name type="scientific">Ramlibacter aurantiacus</name>
    <dbReference type="NCBI Taxonomy" id="2801330"/>
    <lineage>
        <taxon>Bacteria</taxon>
        <taxon>Pseudomonadati</taxon>
        <taxon>Pseudomonadota</taxon>
        <taxon>Betaproteobacteria</taxon>
        <taxon>Burkholderiales</taxon>
        <taxon>Comamonadaceae</taxon>
        <taxon>Ramlibacter</taxon>
    </lineage>
</organism>
<dbReference type="Gene3D" id="3.40.50.880">
    <property type="match status" value="1"/>
</dbReference>
<accession>A0A936ZJD3</accession>
<dbReference type="EMBL" id="JAEQNA010000003">
    <property type="protein sequence ID" value="MBL0420917.1"/>
    <property type="molecule type" value="Genomic_DNA"/>
</dbReference>
<proteinExistence type="predicted"/>
<dbReference type="Proteomes" id="UP000613011">
    <property type="component" value="Unassembled WGS sequence"/>
</dbReference>
<reference evidence="1" key="1">
    <citation type="submission" date="2021-01" db="EMBL/GenBank/DDBJ databases">
        <title>Ramlibacter sp. strain AW1 16S ribosomal RNA gene Genome sequencing and assembly.</title>
        <authorList>
            <person name="Kang M."/>
        </authorList>
    </citation>
    <scope>NUCLEOTIDE SEQUENCE</scope>
    <source>
        <strain evidence="1">AW1</strain>
    </source>
</reference>
<dbReference type="PROSITE" id="PS51273">
    <property type="entry name" value="GATASE_TYPE_1"/>
    <property type="match status" value="1"/>
</dbReference>
<dbReference type="GO" id="GO:0005829">
    <property type="term" value="C:cytosol"/>
    <property type="evidence" value="ECO:0007669"/>
    <property type="project" value="TreeGrafter"/>
</dbReference>
<dbReference type="PANTHER" id="PTHR43235:SF1">
    <property type="entry name" value="GLUTAMINE AMIDOTRANSFERASE PB2B2.05-RELATED"/>
    <property type="match status" value="1"/>
</dbReference>